<dbReference type="RefSeq" id="WP_193902694.1">
    <property type="nucleotide sequence ID" value="NZ_CP063450.1"/>
</dbReference>
<feature type="domain" description="Methyltransferase" evidence="3">
    <location>
        <begin position="26"/>
        <end position="117"/>
    </location>
</feature>
<dbReference type="Gene3D" id="3.40.50.150">
    <property type="entry name" value="Vaccinia Virus protein VP39"/>
    <property type="match status" value="1"/>
</dbReference>
<keyword evidence="2 4" id="KW-0808">Transferase</keyword>
<evidence type="ECO:0000256" key="1">
    <source>
        <dbReference type="ARBA" id="ARBA00022603"/>
    </source>
</evidence>
<evidence type="ECO:0000259" key="3">
    <source>
        <dbReference type="Pfam" id="PF13649"/>
    </source>
</evidence>
<dbReference type="PANTHER" id="PTHR43861">
    <property type="entry name" value="TRANS-ACONITATE 2-METHYLTRANSFERASE-RELATED"/>
    <property type="match status" value="1"/>
</dbReference>
<keyword evidence="5" id="KW-1185">Reference proteome</keyword>
<accession>A0A7M2XLN5</accession>
<dbReference type="Pfam" id="PF13649">
    <property type="entry name" value="Methyltransf_25"/>
    <property type="match status" value="1"/>
</dbReference>
<dbReference type="AlphaFoldDB" id="A0A7M2XLN5"/>
<gene>
    <name evidence="4" type="ORF">INP59_21255</name>
</gene>
<dbReference type="CDD" id="cd02440">
    <property type="entry name" value="AdoMet_MTases"/>
    <property type="match status" value="1"/>
</dbReference>
<name>A0A7M2XLN5_9NOCA</name>
<evidence type="ECO:0000256" key="2">
    <source>
        <dbReference type="ARBA" id="ARBA00022679"/>
    </source>
</evidence>
<protein>
    <submittedName>
        <fullName evidence="4">Class I SAM-dependent methyltransferase</fullName>
    </submittedName>
</protein>
<dbReference type="InterPro" id="IPR029063">
    <property type="entry name" value="SAM-dependent_MTases_sf"/>
</dbReference>
<dbReference type="EMBL" id="CP063450">
    <property type="protein sequence ID" value="QOV98343.1"/>
    <property type="molecule type" value="Genomic_DNA"/>
</dbReference>
<dbReference type="Proteomes" id="UP000593818">
    <property type="component" value="Chromosome"/>
</dbReference>
<reference evidence="4 5" key="1">
    <citation type="submission" date="2020-10" db="EMBL/GenBank/DDBJ databases">
        <title>Whole genome sequence of oil-degrading bacteria Rhodococcus pyridinivorans strain 5Ap.</title>
        <authorList>
            <person name="Akhremchuk A.E."/>
            <person name="Valentovich L.N."/>
            <person name="Charniauskaya M.I."/>
            <person name="Bukliarevich H.A."/>
            <person name="Titok M.A."/>
        </authorList>
    </citation>
    <scope>NUCLEOTIDE SEQUENCE [LARGE SCALE GENOMIC DNA]</scope>
    <source>
        <strain evidence="4 5">5Ap</strain>
    </source>
</reference>
<sequence>MTEYRNHNTAFHSELLAAVPHRDNSVLDIGCGDGLLLRKLATAAASVTGIDSDHSAVARARARLADTPDAHLVEGDVLTSSELDDRRFDLITCVATLHHMPLIIALERMRELLAPGGSLRIVGLSANKTVIDRLVAGALVLPVRVASTIHRESGYPGMTTEQPRESLADIRRAAAMVLPGSRIHRRFYYRYTLDWTKPL</sequence>
<evidence type="ECO:0000313" key="5">
    <source>
        <dbReference type="Proteomes" id="UP000593818"/>
    </source>
</evidence>
<dbReference type="InterPro" id="IPR041698">
    <property type="entry name" value="Methyltransf_25"/>
</dbReference>
<keyword evidence="1 4" id="KW-0489">Methyltransferase</keyword>
<dbReference type="GO" id="GO:0032259">
    <property type="term" value="P:methylation"/>
    <property type="evidence" value="ECO:0007669"/>
    <property type="project" value="UniProtKB-KW"/>
</dbReference>
<organism evidence="4 5">
    <name type="scientific">Rhodococcus pyridinivorans</name>
    <dbReference type="NCBI Taxonomy" id="103816"/>
    <lineage>
        <taxon>Bacteria</taxon>
        <taxon>Bacillati</taxon>
        <taxon>Actinomycetota</taxon>
        <taxon>Actinomycetes</taxon>
        <taxon>Mycobacteriales</taxon>
        <taxon>Nocardiaceae</taxon>
        <taxon>Rhodococcus</taxon>
    </lineage>
</organism>
<proteinExistence type="predicted"/>
<dbReference type="SUPFAM" id="SSF53335">
    <property type="entry name" value="S-adenosyl-L-methionine-dependent methyltransferases"/>
    <property type="match status" value="1"/>
</dbReference>
<dbReference type="GO" id="GO:0008168">
    <property type="term" value="F:methyltransferase activity"/>
    <property type="evidence" value="ECO:0007669"/>
    <property type="project" value="UniProtKB-KW"/>
</dbReference>
<evidence type="ECO:0000313" key="4">
    <source>
        <dbReference type="EMBL" id="QOV98343.1"/>
    </source>
</evidence>
<dbReference type="PANTHER" id="PTHR43861:SF1">
    <property type="entry name" value="TRANS-ACONITATE 2-METHYLTRANSFERASE"/>
    <property type="match status" value="1"/>
</dbReference>